<dbReference type="AlphaFoldDB" id="A0A9D1W9N7"/>
<dbReference type="InterPro" id="IPR012373">
    <property type="entry name" value="Ferrdict_sens_TM"/>
</dbReference>
<dbReference type="PANTHER" id="PTHR30273:SF2">
    <property type="entry name" value="PROTEIN FECR"/>
    <property type="match status" value="1"/>
</dbReference>
<sequence length="288" mass="32426">NQNQNPLLTSAKDENAILPGGARATVILDDGTKISLDSLAVDSTILLNGYAIVKDENGLLTYSLIDGQHKDQQVVYNTIVTPKGGEYKLNLPDGTRIWVNASSKVRYPLNFAKDSREVQLEGEAFFDVKHIREGERDLPFIVFTNGQKLEVLGTIFNINSYGEQVETTLVEGAVKLNFKGLAPRYLAPNEQSSYNEKENVVEVREVDPYYTTAWKNQKFAFDDASMYEVMETIARWYDVEVSYEGDFSESSFNGTISRYEGFENLLEIIELTGKVKFKVSGRRVVVMN</sequence>
<reference evidence="3" key="1">
    <citation type="journal article" date="2021" name="PeerJ">
        <title>Extensive microbial diversity within the chicken gut microbiome revealed by metagenomics and culture.</title>
        <authorList>
            <person name="Gilroy R."/>
            <person name="Ravi A."/>
            <person name="Getino M."/>
            <person name="Pursley I."/>
            <person name="Horton D.L."/>
            <person name="Alikhan N.F."/>
            <person name="Baker D."/>
            <person name="Gharbi K."/>
            <person name="Hall N."/>
            <person name="Watson M."/>
            <person name="Adriaenssens E.M."/>
            <person name="Foster-Nyarko E."/>
            <person name="Jarju S."/>
            <person name="Secka A."/>
            <person name="Antonio M."/>
            <person name="Oren A."/>
            <person name="Chaudhuri R.R."/>
            <person name="La Ragione R."/>
            <person name="Hildebrand F."/>
            <person name="Pallen M.J."/>
        </authorList>
    </citation>
    <scope>NUCLEOTIDE SEQUENCE</scope>
    <source>
        <strain evidence="3">1719</strain>
    </source>
</reference>
<dbReference type="Pfam" id="PF16344">
    <property type="entry name" value="FecR_C"/>
    <property type="match status" value="1"/>
</dbReference>
<feature type="domain" description="FecR protein" evidence="1">
    <location>
        <begin position="78"/>
        <end position="175"/>
    </location>
</feature>
<dbReference type="PIRSF" id="PIRSF018266">
    <property type="entry name" value="FecR"/>
    <property type="match status" value="1"/>
</dbReference>
<evidence type="ECO:0000259" key="2">
    <source>
        <dbReference type="Pfam" id="PF16344"/>
    </source>
</evidence>
<gene>
    <name evidence="3" type="ORF">H9853_09195</name>
</gene>
<name>A0A9D1W9N7_9SPHI</name>
<proteinExistence type="predicted"/>
<organism evidence="3 4">
    <name type="scientific">Candidatus Sphingobacterium stercoripullorum</name>
    <dbReference type="NCBI Taxonomy" id="2838759"/>
    <lineage>
        <taxon>Bacteria</taxon>
        <taxon>Pseudomonadati</taxon>
        <taxon>Bacteroidota</taxon>
        <taxon>Sphingobacteriia</taxon>
        <taxon>Sphingobacteriales</taxon>
        <taxon>Sphingobacteriaceae</taxon>
        <taxon>Sphingobacterium</taxon>
    </lineage>
</organism>
<dbReference type="InterPro" id="IPR032508">
    <property type="entry name" value="FecR_C"/>
</dbReference>
<dbReference type="Gene3D" id="2.60.120.1440">
    <property type="match status" value="1"/>
</dbReference>
<evidence type="ECO:0000259" key="1">
    <source>
        <dbReference type="Pfam" id="PF04773"/>
    </source>
</evidence>
<dbReference type="InterPro" id="IPR006860">
    <property type="entry name" value="FecR"/>
</dbReference>
<dbReference type="Pfam" id="PF04773">
    <property type="entry name" value="FecR"/>
    <property type="match status" value="1"/>
</dbReference>
<dbReference type="Gene3D" id="3.55.50.30">
    <property type="match status" value="1"/>
</dbReference>
<evidence type="ECO:0000313" key="3">
    <source>
        <dbReference type="EMBL" id="HIX55191.1"/>
    </source>
</evidence>
<protein>
    <submittedName>
        <fullName evidence="3">FecR domain-containing protein</fullName>
    </submittedName>
</protein>
<dbReference type="GO" id="GO:0016989">
    <property type="term" value="F:sigma factor antagonist activity"/>
    <property type="evidence" value="ECO:0007669"/>
    <property type="project" value="TreeGrafter"/>
</dbReference>
<evidence type="ECO:0000313" key="4">
    <source>
        <dbReference type="Proteomes" id="UP000824156"/>
    </source>
</evidence>
<dbReference type="PANTHER" id="PTHR30273">
    <property type="entry name" value="PERIPLASMIC SIGNAL SENSOR AND SIGMA FACTOR ACTIVATOR FECR-RELATED"/>
    <property type="match status" value="1"/>
</dbReference>
<dbReference type="Proteomes" id="UP000824156">
    <property type="component" value="Unassembled WGS sequence"/>
</dbReference>
<accession>A0A9D1W9N7</accession>
<reference evidence="3" key="2">
    <citation type="submission" date="2021-04" db="EMBL/GenBank/DDBJ databases">
        <authorList>
            <person name="Gilroy R."/>
        </authorList>
    </citation>
    <scope>NUCLEOTIDE SEQUENCE</scope>
    <source>
        <strain evidence="3">1719</strain>
    </source>
</reference>
<feature type="non-terminal residue" evidence="3">
    <location>
        <position position="1"/>
    </location>
</feature>
<comment type="caution">
    <text evidence="3">The sequence shown here is derived from an EMBL/GenBank/DDBJ whole genome shotgun (WGS) entry which is preliminary data.</text>
</comment>
<dbReference type="EMBL" id="DXEZ01000252">
    <property type="protein sequence ID" value="HIX55191.1"/>
    <property type="molecule type" value="Genomic_DNA"/>
</dbReference>
<feature type="domain" description="Protein FecR C-terminal" evidence="2">
    <location>
        <begin position="218"/>
        <end position="286"/>
    </location>
</feature>